<evidence type="ECO:0000313" key="2">
    <source>
        <dbReference type="WBParaSite" id="jg23860"/>
    </source>
</evidence>
<organism evidence="1 2">
    <name type="scientific">Ditylenchus dipsaci</name>
    <dbReference type="NCBI Taxonomy" id="166011"/>
    <lineage>
        <taxon>Eukaryota</taxon>
        <taxon>Metazoa</taxon>
        <taxon>Ecdysozoa</taxon>
        <taxon>Nematoda</taxon>
        <taxon>Chromadorea</taxon>
        <taxon>Rhabditida</taxon>
        <taxon>Tylenchina</taxon>
        <taxon>Tylenchomorpha</taxon>
        <taxon>Sphaerularioidea</taxon>
        <taxon>Anguinidae</taxon>
        <taxon>Anguininae</taxon>
        <taxon>Ditylenchus</taxon>
    </lineage>
</organism>
<protein>
    <submittedName>
        <fullName evidence="2">Uncharacterized protein</fullName>
    </submittedName>
</protein>
<reference evidence="2" key="1">
    <citation type="submission" date="2022-11" db="UniProtKB">
        <authorList>
            <consortium name="WormBaseParasite"/>
        </authorList>
    </citation>
    <scope>IDENTIFICATION</scope>
</reference>
<keyword evidence="1" id="KW-1185">Reference proteome</keyword>
<dbReference type="AlphaFoldDB" id="A0A915DX16"/>
<dbReference type="WBParaSite" id="jg23860">
    <property type="protein sequence ID" value="jg23860"/>
    <property type="gene ID" value="jg23860"/>
</dbReference>
<dbReference type="Proteomes" id="UP000887574">
    <property type="component" value="Unplaced"/>
</dbReference>
<accession>A0A915DX16</accession>
<name>A0A915DX16_9BILA</name>
<evidence type="ECO:0000313" key="1">
    <source>
        <dbReference type="Proteomes" id="UP000887574"/>
    </source>
</evidence>
<sequence>MCDHSGLSSTSMSCFQASQQKKGCCLQVLKPNETGCVLDEQCRRACETSFCDHNQYPSRCMCDQDRHFLFNKCCKFIIVRTNAPTFAHSDPVIDNDGFSRCVLRIDPEGSFKYIRRHRRQLRSSYC</sequence>
<proteinExistence type="predicted"/>